<feature type="region of interest" description="Disordered" evidence="1">
    <location>
        <begin position="68"/>
        <end position="117"/>
    </location>
</feature>
<organism evidence="2 3">
    <name type="scientific">Meloidogyne incognita</name>
    <name type="common">Southern root-knot nematode worm</name>
    <name type="synonym">Oxyuris incognita</name>
    <dbReference type="NCBI Taxonomy" id="6306"/>
    <lineage>
        <taxon>Eukaryota</taxon>
        <taxon>Metazoa</taxon>
        <taxon>Ecdysozoa</taxon>
        <taxon>Nematoda</taxon>
        <taxon>Chromadorea</taxon>
        <taxon>Rhabditida</taxon>
        <taxon>Tylenchina</taxon>
        <taxon>Tylenchomorpha</taxon>
        <taxon>Tylenchoidea</taxon>
        <taxon>Meloidogynidae</taxon>
        <taxon>Meloidogyninae</taxon>
        <taxon>Meloidogyne</taxon>
        <taxon>Meloidogyne incognita group</taxon>
    </lineage>
</organism>
<evidence type="ECO:0000313" key="2">
    <source>
        <dbReference type="Proteomes" id="UP000887563"/>
    </source>
</evidence>
<accession>A0A914NM13</accession>
<proteinExistence type="predicted"/>
<evidence type="ECO:0000256" key="1">
    <source>
        <dbReference type="SAM" id="MobiDB-lite"/>
    </source>
</evidence>
<feature type="compositionally biased region" description="Basic and acidic residues" evidence="1">
    <location>
        <begin position="68"/>
        <end position="84"/>
    </location>
</feature>
<dbReference type="AlphaFoldDB" id="A0A914NM13"/>
<feature type="compositionally biased region" description="Acidic residues" evidence="1">
    <location>
        <begin position="85"/>
        <end position="101"/>
    </location>
</feature>
<dbReference type="WBParaSite" id="Minc3s07859g41618">
    <property type="protein sequence ID" value="Minc3s07859g41618"/>
    <property type="gene ID" value="Minc3s07859g41618"/>
</dbReference>
<keyword evidence="2" id="KW-1185">Reference proteome</keyword>
<dbReference type="Proteomes" id="UP000887563">
    <property type="component" value="Unplaced"/>
</dbReference>
<reference evidence="3" key="1">
    <citation type="submission" date="2022-11" db="UniProtKB">
        <authorList>
            <consortium name="WormBaseParasite"/>
        </authorList>
    </citation>
    <scope>IDENTIFICATION</scope>
</reference>
<protein>
    <submittedName>
        <fullName evidence="3">Uncharacterized protein</fullName>
    </submittedName>
</protein>
<evidence type="ECO:0000313" key="3">
    <source>
        <dbReference type="WBParaSite" id="Minc3s07859g41618"/>
    </source>
</evidence>
<name>A0A914NM13_MELIC</name>
<sequence length="159" mass="18293">MVNITRRNQEKILPITKNNYFLEDSSADENNFISSNPQPENGQNNDEILHQTLSNRFQLNGVEGVQLVDERITQSEVTKQRQTREEDDGEEESSNSEEEEDILSKHDDDSSTNNSPLLNRRRSVMQWPVLPPQPAAVAATTRFCQNKRWMMGRQLSGNF</sequence>